<sequence>MLMLRKLFASRGFVSVLGVVLVGALAAVAGFVMLRPTAARIGYCAILPDAIGLYRGNDVTLRGIKVGAVTAVRNEGSGVRVEFRIDARHPLRGEPTATTLSDTIVADRRLALNESTGAPWNPGSCITKTATPKSITQTLDAMSKLADQLDGGSDPARRGTLSAAVSEFDRATAGTGPTLNSIITQLASALRNPDSSVAHIGSLIDTLTTLSKSVADGWGDLRQMLDGLSPILELVNNVWDQVVQIVHSIVVILPWFNDITTKYGERILGLLDKTVPFLDLAAAHADSLAKIIDLIPVVANGFRTVTDPATGAIMVAYSAPRVALDQPGADQVCAAIDAVLPGHCTGSGDGLAATDLTALVLSLAGGAR</sequence>
<dbReference type="Proteomes" id="UP000267164">
    <property type="component" value="Chromosome"/>
</dbReference>
<evidence type="ECO:0000313" key="3">
    <source>
        <dbReference type="EMBL" id="AYF77954.1"/>
    </source>
</evidence>
<accession>A0A386ZLC4</accession>
<feature type="transmembrane region" description="Helical" evidence="1">
    <location>
        <begin position="12"/>
        <end position="34"/>
    </location>
</feature>
<dbReference type="PANTHER" id="PTHR33371:SF4">
    <property type="entry name" value="INTERMEMBRANE PHOSPHOLIPID TRANSPORT SYSTEM BINDING PROTEIN MLAD"/>
    <property type="match status" value="1"/>
</dbReference>
<keyword evidence="1" id="KW-1133">Transmembrane helix</keyword>
<feature type="domain" description="Mce/MlaD" evidence="2">
    <location>
        <begin position="46"/>
        <end position="113"/>
    </location>
</feature>
<dbReference type="InterPro" id="IPR052336">
    <property type="entry name" value="MlaD_Phospholipid_Transporter"/>
</dbReference>
<dbReference type="PANTHER" id="PTHR33371">
    <property type="entry name" value="INTERMEMBRANE PHOSPHOLIPID TRANSPORT SYSTEM BINDING PROTEIN MLAD-RELATED"/>
    <property type="match status" value="1"/>
</dbReference>
<evidence type="ECO:0000313" key="4">
    <source>
        <dbReference type="Proteomes" id="UP000267164"/>
    </source>
</evidence>
<gene>
    <name evidence="3" type="ORF">D7D52_33700</name>
</gene>
<reference evidence="3 4" key="1">
    <citation type="submission" date="2018-09" db="EMBL/GenBank/DDBJ databases">
        <title>Nocardia yunnanensis sp. nov., an actinomycete isolated from a soil sample.</title>
        <authorList>
            <person name="Zhang J."/>
        </authorList>
    </citation>
    <scope>NUCLEOTIDE SEQUENCE [LARGE SCALE GENOMIC DNA]</scope>
    <source>
        <strain evidence="3 4">CFHS0054</strain>
    </source>
</reference>
<dbReference type="InterPro" id="IPR003399">
    <property type="entry name" value="Mce/MlaD"/>
</dbReference>
<organism evidence="3 4">
    <name type="scientific">Nocardia yunnanensis</name>
    <dbReference type="NCBI Taxonomy" id="2382165"/>
    <lineage>
        <taxon>Bacteria</taxon>
        <taxon>Bacillati</taxon>
        <taxon>Actinomycetota</taxon>
        <taxon>Actinomycetes</taxon>
        <taxon>Mycobacteriales</taxon>
        <taxon>Nocardiaceae</taxon>
        <taxon>Nocardia</taxon>
    </lineage>
</organism>
<evidence type="ECO:0000259" key="2">
    <source>
        <dbReference type="Pfam" id="PF02470"/>
    </source>
</evidence>
<dbReference type="EMBL" id="CP032568">
    <property type="protein sequence ID" value="AYF77954.1"/>
    <property type="molecule type" value="Genomic_DNA"/>
</dbReference>
<keyword evidence="4" id="KW-1185">Reference proteome</keyword>
<protein>
    <submittedName>
        <fullName evidence="3">MCE family protein</fullName>
    </submittedName>
</protein>
<keyword evidence="1" id="KW-0472">Membrane</keyword>
<proteinExistence type="predicted"/>
<dbReference type="Pfam" id="PF02470">
    <property type="entry name" value="MlaD"/>
    <property type="match status" value="1"/>
</dbReference>
<keyword evidence="1" id="KW-0812">Transmembrane</keyword>
<dbReference type="OrthoDB" id="4608030at2"/>
<name>A0A386ZLC4_9NOCA</name>
<dbReference type="KEGG" id="nyu:D7D52_33700"/>
<evidence type="ECO:0000256" key="1">
    <source>
        <dbReference type="SAM" id="Phobius"/>
    </source>
</evidence>
<dbReference type="AlphaFoldDB" id="A0A386ZLC4"/>